<feature type="compositionally biased region" description="Low complexity" evidence="1">
    <location>
        <begin position="323"/>
        <end position="344"/>
    </location>
</feature>
<gene>
    <name evidence="3" type="primary">106070401</name>
</gene>
<dbReference type="InterPro" id="IPR000884">
    <property type="entry name" value="TSP1_rpt"/>
</dbReference>
<name>A0A2C9KKA3_BIOGL</name>
<dbReference type="PROSITE" id="PS50092">
    <property type="entry name" value="TSP1"/>
    <property type="match status" value="1"/>
</dbReference>
<protein>
    <submittedName>
        <fullName evidence="3">Uncharacterized protein</fullName>
    </submittedName>
</protein>
<feature type="region of interest" description="Disordered" evidence="1">
    <location>
        <begin position="317"/>
        <end position="357"/>
    </location>
</feature>
<evidence type="ECO:0000256" key="1">
    <source>
        <dbReference type="SAM" id="MobiDB-lite"/>
    </source>
</evidence>
<dbReference type="EnsemblMetazoa" id="BGLB020674-RA">
    <property type="protein sequence ID" value="BGLB020674-PA"/>
    <property type="gene ID" value="BGLB020674"/>
</dbReference>
<keyword evidence="2" id="KW-1133">Transmembrane helix</keyword>
<dbReference type="InterPro" id="IPR036383">
    <property type="entry name" value="TSP1_rpt_sf"/>
</dbReference>
<evidence type="ECO:0000313" key="4">
    <source>
        <dbReference type="Proteomes" id="UP000076420"/>
    </source>
</evidence>
<dbReference type="OrthoDB" id="6150863at2759"/>
<feature type="transmembrane region" description="Helical" evidence="2">
    <location>
        <begin position="291"/>
        <end position="309"/>
    </location>
</feature>
<dbReference type="VEuPathDB" id="VectorBase:BGLB020674"/>
<sequence length="399" mass="44538">MTKGDHIDNDCDQRVDEEVRDNIDNDMDGRVDEDLAFPSPSNGSWGRWSEWMCADCDGSTAHRSRMCDNPAPVYTGYYCDGQNRETIEGNCSALCRNASLKATTTVTSLRFETADPNKSSTVTVQGQITLSVTTSVYVRRTTPELFKDGVWSGWTDWECSLDCKDARMIRIRSCEVIFDLEPNTSLCVGQPVMHKPGHCTSICPEDCPVGKWGSNCAGQCENCDPDCNKRNGTCTVCRPGYHYPHLSCSKRCEKYTFGDMCRGNCIERCGGEDCMERVLGICPPKNSIPSAYWLLLLIIPISLLLVLRHRHATAPPAMKKESMLSQAPSKSPSSIKSSQKSSHSLVKETSLGKGSSHIAQMKQPYKFMYKPTVKYSMDNTKDDSGDRLYNYDQIYGTFV</sequence>
<proteinExistence type="predicted"/>
<dbReference type="SUPFAM" id="SSF82895">
    <property type="entry name" value="TSP-1 type 1 repeat"/>
    <property type="match status" value="2"/>
</dbReference>
<reference evidence="3" key="1">
    <citation type="submission" date="2020-05" db="UniProtKB">
        <authorList>
            <consortium name="EnsemblMetazoa"/>
        </authorList>
    </citation>
    <scope>IDENTIFICATION</scope>
    <source>
        <strain evidence="3">BB02</strain>
    </source>
</reference>
<dbReference type="KEGG" id="bgt:106070401"/>
<dbReference type="VEuPathDB" id="VectorBase:BGLAX_037108"/>
<dbReference type="AlphaFoldDB" id="A0A2C9KKA3"/>
<keyword evidence="2" id="KW-0472">Membrane</keyword>
<evidence type="ECO:0000256" key="2">
    <source>
        <dbReference type="SAM" id="Phobius"/>
    </source>
</evidence>
<dbReference type="Proteomes" id="UP000076420">
    <property type="component" value="Unassembled WGS sequence"/>
</dbReference>
<accession>A0A2C9KKA3</accession>
<dbReference type="Gene3D" id="2.20.100.10">
    <property type="entry name" value="Thrombospondin type-1 (TSP1) repeat"/>
    <property type="match status" value="1"/>
</dbReference>
<organism evidence="3 4">
    <name type="scientific">Biomphalaria glabrata</name>
    <name type="common">Bloodfluke planorb</name>
    <name type="synonym">Freshwater snail</name>
    <dbReference type="NCBI Taxonomy" id="6526"/>
    <lineage>
        <taxon>Eukaryota</taxon>
        <taxon>Metazoa</taxon>
        <taxon>Spiralia</taxon>
        <taxon>Lophotrochozoa</taxon>
        <taxon>Mollusca</taxon>
        <taxon>Gastropoda</taxon>
        <taxon>Heterobranchia</taxon>
        <taxon>Euthyneura</taxon>
        <taxon>Panpulmonata</taxon>
        <taxon>Hygrophila</taxon>
        <taxon>Lymnaeoidea</taxon>
        <taxon>Planorbidae</taxon>
        <taxon>Biomphalaria</taxon>
    </lineage>
</organism>
<evidence type="ECO:0000313" key="3">
    <source>
        <dbReference type="EnsemblMetazoa" id="BGLB020674-PA"/>
    </source>
</evidence>
<keyword evidence="2" id="KW-0812">Transmembrane</keyword>